<gene>
    <name evidence="3" type="ORF">AQJ54_22870</name>
</gene>
<proteinExistence type="predicted"/>
<accession>A0A101RZW1</accession>
<evidence type="ECO:0000313" key="4">
    <source>
        <dbReference type="Proteomes" id="UP000054375"/>
    </source>
</evidence>
<evidence type="ECO:0000259" key="2">
    <source>
        <dbReference type="Pfam" id="PF20229"/>
    </source>
</evidence>
<feature type="compositionally biased region" description="Basic and acidic residues" evidence="1">
    <location>
        <begin position="134"/>
        <end position="147"/>
    </location>
</feature>
<feature type="domain" description="ChrB N-terminal" evidence="2">
    <location>
        <begin position="27"/>
        <end position="183"/>
    </location>
</feature>
<dbReference type="InterPro" id="IPR046858">
    <property type="entry name" value="ChrB_N"/>
</dbReference>
<feature type="region of interest" description="Disordered" evidence="1">
    <location>
        <begin position="129"/>
        <end position="163"/>
    </location>
</feature>
<dbReference type="AlphaFoldDB" id="A0A101RZW1"/>
<evidence type="ECO:0000256" key="1">
    <source>
        <dbReference type="SAM" id="MobiDB-lite"/>
    </source>
</evidence>
<reference evidence="3 4" key="1">
    <citation type="submission" date="2015-10" db="EMBL/GenBank/DDBJ databases">
        <title>Draft genome sequence of Streptomyces griseorubiginosus DSM 40469, type strain for the species Streptomyces griseorubiginosus.</title>
        <authorList>
            <person name="Ruckert C."/>
            <person name="Winkler A."/>
            <person name="Kalinowski J."/>
            <person name="Kampfer P."/>
            <person name="Glaeser S."/>
        </authorList>
    </citation>
    <scope>NUCLEOTIDE SEQUENCE [LARGE SCALE GENOMIC DNA]</scope>
    <source>
        <strain evidence="3 4">DSM 40469</strain>
    </source>
</reference>
<protein>
    <submittedName>
        <fullName evidence="3">Chromate resistance protein ChrB</fullName>
    </submittedName>
</protein>
<comment type="caution">
    <text evidence="3">The sequence shown here is derived from an EMBL/GenBank/DDBJ whole genome shotgun (WGS) entry which is preliminary data.</text>
</comment>
<dbReference type="Proteomes" id="UP000054375">
    <property type="component" value="Unassembled WGS sequence"/>
</dbReference>
<evidence type="ECO:0000313" key="3">
    <source>
        <dbReference type="EMBL" id="KUN64750.1"/>
    </source>
</evidence>
<organism evidence="3 4">
    <name type="scientific">Streptomyces griseorubiginosus</name>
    <dbReference type="NCBI Taxonomy" id="67304"/>
    <lineage>
        <taxon>Bacteria</taxon>
        <taxon>Bacillati</taxon>
        <taxon>Actinomycetota</taxon>
        <taxon>Actinomycetes</taxon>
        <taxon>Kitasatosporales</taxon>
        <taxon>Streptomycetaceae</taxon>
        <taxon>Streptomyces</taxon>
    </lineage>
</organism>
<dbReference type="Pfam" id="PF20229">
    <property type="entry name" value="ChrB_N"/>
    <property type="match status" value="1"/>
</dbReference>
<keyword evidence="4" id="KW-1185">Reference proteome</keyword>
<sequence length="189" mass="20386">MTAVENAGHRLGLAIKLEAEPSRHRVAAVRRELRKTGAFSLGQGIWAVPDVPVLGDGDTRALAPTVKAGGQAMTLTPSGRGPRDAARLREPCGAARSADGAKFPADCGRFEEEPAEEIRIAKFTLAELEEEEQSPERLRGRHRDLTARDVSGTPEAARAGERLGQRTAACEDYAERVFAALHEIPADQR</sequence>
<name>A0A101RZW1_9ACTN</name>
<dbReference type="EMBL" id="LMWV01000019">
    <property type="protein sequence ID" value="KUN64750.1"/>
    <property type="molecule type" value="Genomic_DNA"/>
</dbReference>
<dbReference type="RefSeq" id="WP_062240537.1">
    <property type="nucleotide sequence ID" value="NZ_JBPJFL010000002.1"/>
</dbReference>